<comment type="similarity">
    <text evidence="1">Belongs to the short-chain dehydrogenases/reductases (SDR) family.</text>
</comment>
<accession>A0ABR3TES6</accession>
<dbReference type="SUPFAM" id="SSF51735">
    <property type="entry name" value="NAD(P)-binding Rossmann-fold domains"/>
    <property type="match status" value="1"/>
</dbReference>
<proteinExistence type="inferred from homology"/>
<dbReference type="InterPro" id="IPR020904">
    <property type="entry name" value="Sc_DH/Rdtase_CS"/>
</dbReference>
<dbReference type="EMBL" id="JAKEKT020000083">
    <property type="protein sequence ID" value="KAL1638045.1"/>
    <property type="molecule type" value="Genomic_DNA"/>
</dbReference>
<dbReference type="Pfam" id="PF13561">
    <property type="entry name" value="adh_short_C2"/>
    <property type="match status" value="1"/>
</dbReference>
<keyword evidence="2" id="KW-0521">NADP</keyword>
<evidence type="ECO:0000313" key="5">
    <source>
        <dbReference type="Proteomes" id="UP001521184"/>
    </source>
</evidence>
<name>A0ABR3TES6_9PEZI</name>
<evidence type="ECO:0000256" key="3">
    <source>
        <dbReference type="ARBA" id="ARBA00023002"/>
    </source>
</evidence>
<dbReference type="PROSITE" id="PS00061">
    <property type="entry name" value="ADH_SHORT"/>
    <property type="match status" value="1"/>
</dbReference>
<dbReference type="PRINTS" id="PR00081">
    <property type="entry name" value="GDHRDH"/>
</dbReference>
<dbReference type="PANTHER" id="PTHR24321:SF12">
    <property type="entry name" value="SHORT-CHAIN DEHYDROGENASE_REDUCTASE FAMILY, PUTATIVE (AFU_ORTHOLOGUE AFUA_5G14340)-RELATED"/>
    <property type="match status" value="1"/>
</dbReference>
<keyword evidence="5" id="KW-1185">Reference proteome</keyword>
<dbReference type="PRINTS" id="PR00080">
    <property type="entry name" value="SDRFAMILY"/>
</dbReference>
<dbReference type="CDD" id="cd05233">
    <property type="entry name" value="SDR_c"/>
    <property type="match status" value="1"/>
</dbReference>
<evidence type="ECO:0000256" key="2">
    <source>
        <dbReference type="ARBA" id="ARBA00022857"/>
    </source>
</evidence>
<dbReference type="Proteomes" id="UP001521184">
    <property type="component" value="Unassembled WGS sequence"/>
</dbReference>
<sequence length="274" mass="28774">MDIDGFALIIGAGSGIGRACALAYAAEGAAGAVMADINLSAAEITAAESRARAAHASFRAVAVQVNVADQASVEELVRRAVDEFGRIDYALNCAGVGVESEAEVCEADVDEFDRFLQVNVRGMLLATRQLSAAMKLQEPRAIRSSSGGQRGASRGVIVNMGSCSSYVATPRMVQYTTSKYAVLGLTRNAALDNAQHGIRVNCLCPSWVDTPMIQRAIEGAPQLQRLIEGAVPMGRIAQPEEISDAVIFLSSPRSSYVTGTGFIIDGGTTLTSKV</sequence>
<dbReference type="PANTHER" id="PTHR24321">
    <property type="entry name" value="DEHYDROGENASES, SHORT CHAIN"/>
    <property type="match status" value="1"/>
</dbReference>
<dbReference type="InterPro" id="IPR002347">
    <property type="entry name" value="SDR_fam"/>
</dbReference>
<comment type="caution">
    <text evidence="4">The sequence shown here is derived from an EMBL/GenBank/DDBJ whole genome shotgun (WGS) entry which is preliminary data.</text>
</comment>
<dbReference type="InterPro" id="IPR036291">
    <property type="entry name" value="NAD(P)-bd_dom_sf"/>
</dbReference>
<reference evidence="4 5" key="1">
    <citation type="journal article" date="2023" name="Plant Dis.">
        <title>First Report of Diplodia intermedia Causing Canker and Dieback Diseases on Apple Trees in Canada.</title>
        <authorList>
            <person name="Ellouze W."/>
            <person name="Ilyukhin E."/>
            <person name="Sulman M."/>
            <person name="Ali S."/>
        </authorList>
    </citation>
    <scope>NUCLEOTIDE SEQUENCE [LARGE SCALE GENOMIC DNA]</scope>
    <source>
        <strain evidence="4 5">M45-28</strain>
    </source>
</reference>
<evidence type="ECO:0000256" key="1">
    <source>
        <dbReference type="ARBA" id="ARBA00006484"/>
    </source>
</evidence>
<evidence type="ECO:0000313" key="4">
    <source>
        <dbReference type="EMBL" id="KAL1638045.1"/>
    </source>
</evidence>
<gene>
    <name evidence="4" type="ORF">SLS58_009066</name>
</gene>
<protein>
    <submittedName>
        <fullName evidence="4">Secondary metabolism biosynthetic enzyme</fullName>
    </submittedName>
</protein>
<keyword evidence="3" id="KW-0560">Oxidoreductase</keyword>
<organism evidence="4 5">
    <name type="scientific">Diplodia intermedia</name>
    <dbReference type="NCBI Taxonomy" id="856260"/>
    <lineage>
        <taxon>Eukaryota</taxon>
        <taxon>Fungi</taxon>
        <taxon>Dikarya</taxon>
        <taxon>Ascomycota</taxon>
        <taxon>Pezizomycotina</taxon>
        <taxon>Dothideomycetes</taxon>
        <taxon>Dothideomycetes incertae sedis</taxon>
        <taxon>Botryosphaeriales</taxon>
        <taxon>Botryosphaeriaceae</taxon>
        <taxon>Diplodia</taxon>
    </lineage>
</organism>
<dbReference type="Gene3D" id="3.40.50.720">
    <property type="entry name" value="NAD(P)-binding Rossmann-like Domain"/>
    <property type="match status" value="1"/>
</dbReference>